<dbReference type="InterPro" id="IPR044156">
    <property type="entry name" value="Galectin-like"/>
</dbReference>
<dbReference type="InterPro" id="IPR013320">
    <property type="entry name" value="ConA-like_dom_sf"/>
</dbReference>
<sequence length="324" mass="37437">MSMVVFRGNFAENLRFGHVLEICGKAKEEAQSFSISLKSSTDVSADDLNVGLQILVNFNKNVIVLRKHLNGEWCDEESKAYETSALMKEFKIYIAMADEKFHISVNKAHLDFYKYRLRLSLLTVLEIDGDLDCVRQVDHRKYFPYSWPPIQVVEERLQFSGDVPMPFKSGHIMVITCKLQGNENGRFVTQLRNITDMERQEFHMSVRFDTKTLVRTSKTIAVEEHYKFGDEEKGGNFPFEDFLKPFRLAFAFTDKQLILAKDGQILFGFKWRSPHILPLIGGLKLFGVNGVQMVVSQLDHIQMEDDMCHGFESYSILDCLENEY</sequence>
<dbReference type="Pfam" id="PF00337">
    <property type="entry name" value="Gal-bind_lectin"/>
    <property type="match status" value="2"/>
</dbReference>
<dbReference type="GO" id="GO:0030246">
    <property type="term" value="F:carbohydrate binding"/>
    <property type="evidence" value="ECO:0007669"/>
    <property type="project" value="UniProtKB-UniRule"/>
</dbReference>
<dbReference type="KEGG" id="scac:106084699"/>
<dbReference type="SMART" id="SM00908">
    <property type="entry name" value="Gal-bind_lectin"/>
    <property type="match status" value="2"/>
</dbReference>
<dbReference type="SMART" id="SM00276">
    <property type="entry name" value="GLECT"/>
    <property type="match status" value="1"/>
</dbReference>
<dbReference type="SUPFAM" id="SSF49899">
    <property type="entry name" value="Concanavalin A-like lectins/glucanases"/>
    <property type="match status" value="2"/>
</dbReference>
<dbReference type="Proteomes" id="UP000095300">
    <property type="component" value="Unassembled WGS sequence"/>
</dbReference>
<protein>
    <recommendedName>
        <fullName evidence="2">Galectin</fullName>
    </recommendedName>
</protein>
<dbReference type="Gene3D" id="2.60.120.200">
    <property type="match status" value="2"/>
</dbReference>
<name>A0A1I8Q2Z5_STOCA</name>
<evidence type="ECO:0000256" key="1">
    <source>
        <dbReference type="ARBA" id="ARBA00022734"/>
    </source>
</evidence>
<proteinExistence type="predicted"/>
<evidence type="ECO:0000313" key="5">
    <source>
        <dbReference type="Proteomes" id="UP000095300"/>
    </source>
</evidence>
<dbReference type="AlphaFoldDB" id="A0A1I8Q2Z5"/>
<feature type="domain" description="Galectin" evidence="3">
    <location>
        <begin position="6"/>
        <end position="140"/>
    </location>
</feature>
<dbReference type="CDD" id="cd00070">
    <property type="entry name" value="GLECT"/>
    <property type="match status" value="1"/>
</dbReference>
<dbReference type="OrthoDB" id="6251307at2759"/>
<reference evidence="4" key="1">
    <citation type="submission" date="2020-05" db="UniProtKB">
        <authorList>
            <consortium name="EnsemblMetazoa"/>
        </authorList>
    </citation>
    <scope>IDENTIFICATION</scope>
    <source>
        <strain evidence="4">USDA</strain>
    </source>
</reference>
<dbReference type="VEuPathDB" id="VectorBase:SCAU013420"/>
<dbReference type="PANTHER" id="PTHR11346:SF147">
    <property type="entry name" value="GALECTIN"/>
    <property type="match status" value="1"/>
</dbReference>
<gene>
    <name evidence="4" type="primary">106084699</name>
</gene>
<organism evidence="4 5">
    <name type="scientific">Stomoxys calcitrans</name>
    <name type="common">Stable fly</name>
    <name type="synonym">Conops calcitrans</name>
    <dbReference type="NCBI Taxonomy" id="35570"/>
    <lineage>
        <taxon>Eukaryota</taxon>
        <taxon>Metazoa</taxon>
        <taxon>Ecdysozoa</taxon>
        <taxon>Arthropoda</taxon>
        <taxon>Hexapoda</taxon>
        <taxon>Insecta</taxon>
        <taxon>Pterygota</taxon>
        <taxon>Neoptera</taxon>
        <taxon>Endopterygota</taxon>
        <taxon>Diptera</taxon>
        <taxon>Brachycera</taxon>
        <taxon>Muscomorpha</taxon>
        <taxon>Muscoidea</taxon>
        <taxon>Muscidae</taxon>
        <taxon>Stomoxys</taxon>
    </lineage>
</organism>
<dbReference type="InterPro" id="IPR001079">
    <property type="entry name" value="Galectin_CRD"/>
</dbReference>
<evidence type="ECO:0000313" key="4">
    <source>
        <dbReference type="EnsemblMetazoa" id="SCAU013420-PA"/>
    </source>
</evidence>
<evidence type="ECO:0000259" key="3">
    <source>
        <dbReference type="PROSITE" id="PS51304"/>
    </source>
</evidence>
<dbReference type="PROSITE" id="PS51304">
    <property type="entry name" value="GALECTIN"/>
    <property type="match status" value="2"/>
</dbReference>
<feature type="domain" description="Galectin" evidence="3">
    <location>
        <begin position="159"/>
        <end position="304"/>
    </location>
</feature>
<evidence type="ECO:0000256" key="2">
    <source>
        <dbReference type="RuleBase" id="RU102079"/>
    </source>
</evidence>
<dbReference type="EnsemblMetazoa" id="SCAU013420-RA">
    <property type="protein sequence ID" value="SCAU013420-PA"/>
    <property type="gene ID" value="SCAU013420"/>
</dbReference>
<keyword evidence="1 2" id="KW-0430">Lectin</keyword>
<accession>A0A1I8Q2Z5</accession>
<dbReference type="PANTHER" id="PTHR11346">
    <property type="entry name" value="GALECTIN"/>
    <property type="match status" value="1"/>
</dbReference>
<keyword evidence="5" id="KW-1185">Reference proteome</keyword>